<dbReference type="PANTHER" id="PTHR33169">
    <property type="entry name" value="PADR-FAMILY TRANSCRIPTIONAL REGULATOR"/>
    <property type="match status" value="1"/>
</dbReference>
<accession>A0A1M4WJF3</accession>
<sequence length="122" mass="14273">MPEKKNCCCNSKGNKMEKFLEACLLLLLKKQCAHGYGLIEQLEPLGFSPDDMNLSTLYRTLRKMEEKDQVKSSWEAGGGGPKKRVYDITAQGIKDLEEWREIFEFRKKRIEKFLDLYEKQCD</sequence>
<dbReference type="Pfam" id="PF03551">
    <property type="entry name" value="PadR"/>
    <property type="match status" value="1"/>
</dbReference>
<name>A0A1M4WJF3_9FIRM</name>
<dbReference type="AlphaFoldDB" id="A0A1M4WJF3"/>
<dbReference type="InterPro" id="IPR036388">
    <property type="entry name" value="WH-like_DNA-bd_sf"/>
</dbReference>
<organism evidence="2 3">
    <name type="scientific">Alkalibacter saccharofermentans DSM 14828</name>
    <dbReference type="NCBI Taxonomy" id="1120975"/>
    <lineage>
        <taxon>Bacteria</taxon>
        <taxon>Bacillati</taxon>
        <taxon>Bacillota</taxon>
        <taxon>Clostridia</taxon>
        <taxon>Eubacteriales</taxon>
        <taxon>Eubacteriaceae</taxon>
        <taxon>Alkalibacter</taxon>
    </lineage>
</organism>
<dbReference type="RefSeq" id="WP_073270226.1">
    <property type="nucleotide sequence ID" value="NZ_FQTU01000007.1"/>
</dbReference>
<dbReference type="InterPro" id="IPR005149">
    <property type="entry name" value="Tscrpt_reg_PadR_N"/>
</dbReference>
<dbReference type="InterPro" id="IPR052509">
    <property type="entry name" value="Metal_resp_DNA-bind_regulator"/>
</dbReference>
<dbReference type="STRING" id="1120975.SAMN02746064_01255"/>
<dbReference type="Gene3D" id="1.10.10.10">
    <property type="entry name" value="Winged helix-like DNA-binding domain superfamily/Winged helix DNA-binding domain"/>
    <property type="match status" value="1"/>
</dbReference>
<dbReference type="OrthoDB" id="9808017at2"/>
<dbReference type="Proteomes" id="UP000184251">
    <property type="component" value="Unassembled WGS sequence"/>
</dbReference>
<feature type="domain" description="Transcription regulator PadR N-terminal" evidence="1">
    <location>
        <begin position="24"/>
        <end position="98"/>
    </location>
</feature>
<evidence type="ECO:0000313" key="3">
    <source>
        <dbReference type="Proteomes" id="UP000184251"/>
    </source>
</evidence>
<proteinExistence type="predicted"/>
<dbReference type="EMBL" id="FQTU01000007">
    <property type="protein sequence ID" value="SHE81203.1"/>
    <property type="molecule type" value="Genomic_DNA"/>
</dbReference>
<reference evidence="2 3" key="1">
    <citation type="submission" date="2016-11" db="EMBL/GenBank/DDBJ databases">
        <authorList>
            <person name="Jaros S."/>
            <person name="Januszkiewicz K."/>
            <person name="Wedrychowicz H."/>
        </authorList>
    </citation>
    <scope>NUCLEOTIDE SEQUENCE [LARGE SCALE GENOMIC DNA]</scope>
    <source>
        <strain evidence="2 3">DSM 14828</strain>
    </source>
</reference>
<dbReference type="SUPFAM" id="SSF46785">
    <property type="entry name" value="Winged helix' DNA-binding domain"/>
    <property type="match status" value="1"/>
</dbReference>
<dbReference type="PANTHER" id="PTHR33169:SF14">
    <property type="entry name" value="TRANSCRIPTIONAL REGULATOR RV3488"/>
    <property type="match status" value="1"/>
</dbReference>
<evidence type="ECO:0000259" key="1">
    <source>
        <dbReference type="Pfam" id="PF03551"/>
    </source>
</evidence>
<dbReference type="InterPro" id="IPR036390">
    <property type="entry name" value="WH_DNA-bd_sf"/>
</dbReference>
<protein>
    <submittedName>
        <fullName evidence="2">Poly-beta-hydroxybutyrate-responsive repressor</fullName>
    </submittedName>
</protein>
<evidence type="ECO:0000313" key="2">
    <source>
        <dbReference type="EMBL" id="SHE81203.1"/>
    </source>
</evidence>
<gene>
    <name evidence="2" type="ORF">SAMN02746064_01255</name>
</gene>
<keyword evidence="3" id="KW-1185">Reference proteome</keyword>